<keyword evidence="2" id="KW-1133">Transmembrane helix</keyword>
<dbReference type="EMBL" id="KI894028">
    <property type="protein sequence ID" value="OBR87626.1"/>
    <property type="molecule type" value="Genomic_DNA"/>
</dbReference>
<feature type="transmembrane region" description="Helical" evidence="2">
    <location>
        <begin position="220"/>
        <end position="244"/>
    </location>
</feature>
<evidence type="ECO:0000313" key="4">
    <source>
        <dbReference type="EMBL" id="WWC59471.1"/>
    </source>
</evidence>
<feature type="region of interest" description="Disordered" evidence="1">
    <location>
        <begin position="1"/>
        <end position="76"/>
    </location>
</feature>
<dbReference type="AlphaFoldDB" id="A0A1A6AC30"/>
<reference evidence="3" key="1">
    <citation type="submission" date="2013-07" db="EMBL/GenBank/DDBJ databases">
        <title>The Genome Sequence of Cryptococcus dejecticola CBS10117.</title>
        <authorList>
            <consortium name="The Broad Institute Genome Sequencing Platform"/>
            <person name="Cuomo C."/>
            <person name="Litvintseva A."/>
            <person name="Chen Y."/>
            <person name="Heitman J."/>
            <person name="Sun S."/>
            <person name="Springer D."/>
            <person name="Dromer F."/>
            <person name="Young S.K."/>
            <person name="Zeng Q."/>
            <person name="Gargeya S."/>
            <person name="Fitzgerald M."/>
            <person name="Abouelleil A."/>
            <person name="Alvarado L."/>
            <person name="Berlin A.M."/>
            <person name="Chapman S.B."/>
            <person name="Dewar J."/>
            <person name="Goldberg J."/>
            <person name="Griggs A."/>
            <person name="Gujja S."/>
            <person name="Hansen M."/>
            <person name="Howarth C."/>
            <person name="Imamovic A."/>
            <person name="Larimer J."/>
            <person name="McCowan C."/>
            <person name="Murphy C."/>
            <person name="Pearson M."/>
            <person name="Priest M."/>
            <person name="Roberts A."/>
            <person name="Saif S."/>
            <person name="Shea T."/>
            <person name="Sykes S."/>
            <person name="Wortman J."/>
            <person name="Nusbaum C."/>
            <person name="Birren B."/>
        </authorList>
    </citation>
    <scope>NUCLEOTIDE SEQUENCE [LARGE SCALE GENOMIC DNA]</scope>
    <source>
        <strain evidence="3">CBS 10117</strain>
    </source>
</reference>
<reference evidence="4" key="2">
    <citation type="submission" date="2013-07" db="EMBL/GenBank/DDBJ databases">
        <authorList>
            <consortium name="The Broad Institute Genome Sequencing Platform"/>
            <person name="Cuomo C."/>
            <person name="Litvintseva A."/>
            <person name="Chen Y."/>
            <person name="Heitman J."/>
            <person name="Sun S."/>
            <person name="Springer D."/>
            <person name="Dromer F."/>
            <person name="Young S.K."/>
            <person name="Zeng Q."/>
            <person name="Gargeya S."/>
            <person name="Fitzgerald M."/>
            <person name="Abouelleil A."/>
            <person name="Alvarado L."/>
            <person name="Berlin A.M."/>
            <person name="Chapman S.B."/>
            <person name="Dewar J."/>
            <person name="Goldberg J."/>
            <person name="Griggs A."/>
            <person name="Gujja S."/>
            <person name="Hansen M."/>
            <person name="Howarth C."/>
            <person name="Imamovic A."/>
            <person name="Larimer J."/>
            <person name="McCowan C."/>
            <person name="Murphy C."/>
            <person name="Pearson M."/>
            <person name="Priest M."/>
            <person name="Roberts A."/>
            <person name="Saif S."/>
            <person name="Shea T."/>
            <person name="Sykes S."/>
            <person name="Wortman J."/>
            <person name="Nusbaum C."/>
            <person name="Birren B."/>
        </authorList>
    </citation>
    <scope>NUCLEOTIDE SEQUENCE</scope>
    <source>
        <strain evidence="4">CBS 10117</strain>
    </source>
</reference>
<evidence type="ECO:0000256" key="2">
    <source>
        <dbReference type="SAM" id="Phobius"/>
    </source>
</evidence>
<name>A0A1A6AC30_9TREE</name>
<keyword evidence="5" id="KW-1185">Reference proteome</keyword>
<dbReference type="Proteomes" id="UP000078595">
    <property type="component" value="Chromosome 2"/>
</dbReference>
<evidence type="ECO:0000256" key="1">
    <source>
        <dbReference type="SAM" id="MobiDB-lite"/>
    </source>
</evidence>
<sequence length="251" mass="27067">MPERPRLHLDFNSPCTPPPIYSPHFASPGSPGSPGSPPTSYSPTSIRTPSRRSSTSSTSSSESSSASSPKTPATPKIIMGAMVFTSEPRSKMKMSYTASGEETEDEECDVGEMSLEVPGIVLTEPPRQPTPRLPSPPPKQVVLLAPCSLPLPSISSSSFSASSESKEAKLSYSSSLTYHEFNQRPSFSNTFIKFLGYPTATPQQQQQVVSVRKKNSAKMLLLMCVMILGCWHLWSTLGLTLGLIEEAALVL</sequence>
<dbReference type="KEGG" id="kdj:28965533"/>
<keyword evidence="2" id="KW-0812">Transmembrane</keyword>
<evidence type="ECO:0000313" key="3">
    <source>
        <dbReference type="EMBL" id="OBR87626.1"/>
    </source>
</evidence>
<dbReference type="VEuPathDB" id="FungiDB:I303_01834"/>
<protein>
    <submittedName>
        <fullName evidence="3">Uncharacterized protein</fullName>
    </submittedName>
</protein>
<dbReference type="RefSeq" id="XP_018265468.1">
    <property type="nucleotide sequence ID" value="XM_018405187.1"/>
</dbReference>
<accession>A0A1A6AC30</accession>
<reference evidence="4" key="3">
    <citation type="submission" date="2024-02" db="EMBL/GenBank/DDBJ databases">
        <title>Comparative genomics of Cryptococcus and Kwoniella reveals pathogenesis evolution and contrasting modes of karyotype evolution via chromosome fusion or intercentromeric recombination.</title>
        <authorList>
            <person name="Coelho M.A."/>
            <person name="David-Palma M."/>
            <person name="Shea T."/>
            <person name="Bowers K."/>
            <person name="McGinley-Smith S."/>
            <person name="Mohammad A.W."/>
            <person name="Gnirke A."/>
            <person name="Yurkov A.M."/>
            <person name="Nowrousian M."/>
            <person name="Sun S."/>
            <person name="Cuomo C.A."/>
            <person name="Heitman J."/>
        </authorList>
    </citation>
    <scope>NUCLEOTIDE SEQUENCE</scope>
    <source>
        <strain evidence="4">CBS 10117</strain>
    </source>
</reference>
<keyword evidence="2" id="KW-0472">Membrane</keyword>
<feature type="compositionally biased region" description="Low complexity" evidence="1">
    <location>
        <begin position="38"/>
        <end position="75"/>
    </location>
</feature>
<organism evidence="3">
    <name type="scientific">Kwoniella dejecticola CBS 10117</name>
    <dbReference type="NCBI Taxonomy" id="1296121"/>
    <lineage>
        <taxon>Eukaryota</taxon>
        <taxon>Fungi</taxon>
        <taxon>Dikarya</taxon>
        <taxon>Basidiomycota</taxon>
        <taxon>Agaricomycotina</taxon>
        <taxon>Tremellomycetes</taxon>
        <taxon>Tremellales</taxon>
        <taxon>Cryptococcaceae</taxon>
        <taxon>Kwoniella</taxon>
    </lineage>
</organism>
<dbReference type="OrthoDB" id="2565334at2759"/>
<proteinExistence type="predicted"/>
<evidence type="ECO:0000313" key="5">
    <source>
        <dbReference type="Proteomes" id="UP000078595"/>
    </source>
</evidence>
<feature type="region of interest" description="Disordered" evidence="1">
    <location>
        <begin position="90"/>
        <end position="109"/>
    </location>
</feature>
<dbReference type="GeneID" id="28965533"/>
<gene>
    <name evidence="3" type="ORF">I303_01834</name>
    <name evidence="4" type="ORF">I303_102027</name>
</gene>
<dbReference type="EMBL" id="CP144531">
    <property type="protein sequence ID" value="WWC59471.1"/>
    <property type="molecule type" value="Genomic_DNA"/>
</dbReference>